<name>A0A942ZA34_9FIRM</name>
<reference evidence="2" key="1">
    <citation type="submission" date="2019-12" db="EMBL/GenBank/DDBJ databases">
        <title>Clostridiaceae gen. nov. sp. nov., isolated from sediment in Xinjiang, China.</title>
        <authorList>
            <person name="Zhang R."/>
        </authorList>
    </citation>
    <scope>NUCLEOTIDE SEQUENCE</scope>
    <source>
        <strain evidence="2">D2Q-11</strain>
    </source>
</reference>
<evidence type="ECO:0000313" key="3">
    <source>
        <dbReference type="Proteomes" id="UP000724672"/>
    </source>
</evidence>
<comment type="caution">
    <text evidence="2">The sequence shown here is derived from an EMBL/GenBank/DDBJ whole genome shotgun (WGS) entry which is preliminary data.</text>
</comment>
<sequence>MKKILSFILILTLLFTSGVSVIATDNPSSKEEVVYGLLNLDGSVNNLYVVNIFNEGTITDYGDYSNIRNMTTSKKINQKGEKITVDTKADKFYYQGTLEAKELPWDIAIRYFLDDKEISGTDLAGKSGKLKINMSVNQNTKINSNFFNNYALQISLSLDNKMSSDIKAHNATIAEAGGKKQISYTVLPGNSMDITVTADVQDFEMDAITVNGIKLSLGIDINPDEFTRQILELTDAIKDLDDGASKLLSGLNQLSSGMQTYVNGMKAFNEGIGQLPDSADMLNTGATGLRDGLSELTKQNNSLNEGALAIQQSTFDSVNVKLNQMGLGLPVLTAENYTEILSPIPDLAVIKEQLDGVVKFTQGLKGYTNGVEQLGKGASDLADGTSKFKSSSSEIASSSNELYNAGVELNKGIKDLHKGLATYREGTKKLKNGTSDMDSEINNQIDEVLGSISGSDDKVISFVSDKNTNVSAVQFVLKTDSITLPEVDNSIEQKSVELNFWEKLLDLFGLYK</sequence>
<evidence type="ECO:0000256" key="1">
    <source>
        <dbReference type="SAM" id="SignalP"/>
    </source>
</evidence>
<dbReference type="InterPro" id="IPR023908">
    <property type="entry name" value="xxxLxxG_rpt"/>
</dbReference>
<proteinExistence type="predicted"/>
<dbReference type="NCBIfam" id="TIGR03057">
    <property type="entry name" value="xxxLxxG_by_4"/>
    <property type="match status" value="1"/>
</dbReference>
<dbReference type="RefSeq" id="WP_203367354.1">
    <property type="nucleotide sequence ID" value="NZ_WSFT01000050.1"/>
</dbReference>
<accession>A0A942ZA34</accession>
<feature type="signal peptide" evidence="1">
    <location>
        <begin position="1"/>
        <end position="23"/>
    </location>
</feature>
<evidence type="ECO:0008006" key="4">
    <source>
        <dbReference type="Google" id="ProtNLM"/>
    </source>
</evidence>
<dbReference type="EMBL" id="WSFT01000050">
    <property type="protein sequence ID" value="MBS4539435.1"/>
    <property type="molecule type" value="Genomic_DNA"/>
</dbReference>
<gene>
    <name evidence="2" type="ORF">GOQ27_13245</name>
</gene>
<evidence type="ECO:0000313" key="2">
    <source>
        <dbReference type="EMBL" id="MBS4539435.1"/>
    </source>
</evidence>
<organism evidence="2 3">
    <name type="scientific">Anaeromonas frigoriresistens</name>
    <dbReference type="NCBI Taxonomy" id="2683708"/>
    <lineage>
        <taxon>Bacteria</taxon>
        <taxon>Bacillati</taxon>
        <taxon>Bacillota</taxon>
        <taxon>Tissierellia</taxon>
        <taxon>Tissierellales</taxon>
        <taxon>Thermohalobacteraceae</taxon>
        <taxon>Anaeromonas</taxon>
    </lineage>
</organism>
<keyword evidence="1" id="KW-0732">Signal</keyword>
<dbReference type="AlphaFoldDB" id="A0A942ZA34"/>
<feature type="chain" id="PRO_5037788922" description="X-X-X-Leu-X-X-Gly heptad repeat-containing protein" evidence="1">
    <location>
        <begin position="24"/>
        <end position="512"/>
    </location>
</feature>
<dbReference type="Proteomes" id="UP000724672">
    <property type="component" value="Unassembled WGS sequence"/>
</dbReference>
<keyword evidence="3" id="KW-1185">Reference proteome</keyword>
<protein>
    <recommendedName>
        <fullName evidence="4">X-X-X-Leu-X-X-Gly heptad repeat-containing protein</fullName>
    </recommendedName>
</protein>